<dbReference type="Gene3D" id="1.20.1280.50">
    <property type="match status" value="1"/>
</dbReference>
<evidence type="ECO:0000313" key="2">
    <source>
        <dbReference type="EMBL" id="CAG8506090.1"/>
    </source>
</evidence>
<evidence type="ECO:0000313" key="3">
    <source>
        <dbReference type="Proteomes" id="UP000789570"/>
    </source>
</evidence>
<dbReference type="Proteomes" id="UP000789570">
    <property type="component" value="Unassembled WGS sequence"/>
</dbReference>
<organism evidence="2 3">
    <name type="scientific">Funneliformis caledonium</name>
    <dbReference type="NCBI Taxonomy" id="1117310"/>
    <lineage>
        <taxon>Eukaryota</taxon>
        <taxon>Fungi</taxon>
        <taxon>Fungi incertae sedis</taxon>
        <taxon>Mucoromycota</taxon>
        <taxon>Glomeromycotina</taxon>
        <taxon>Glomeromycetes</taxon>
        <taxon>Glomerales</taxon>
        <taxon>Glomeraceae</taxon>
        <taxon>Funneliformis</taxon>
    </lineage>
</organism>
<dbReference type="EMBL" id="CAJVPQ010000731">
    <property type="protein sequence ID" value="CAG8506090.1"/>
    <property type="molecule type" value="Genomic_DNA"/>
</dbReference>
<feature type="compositionally biased region" description="Low complexity" evidence="1">
    <location>
        <begin position="15"/>
        <end position="24"/>
    </location>
</feature>
<protein>
    <submittedName>
        <fullName evidence="2">2354_t:CDS:1</fullName>
    </submittedName>
</protein>
<sequence length="951" mass="108041">MFQENNDSTVNVLAPSSPSSTSSFSHEYDTSNFFSRLPNETIFAIFAFTLTDRTTTFATSAANEPNSTTTSTIVCSPHKQIAILSRVCRLFHKIANDVFIWQMAFEKIFDSEAIIRAGIIENYNRLEEGGVEGVDIIGDTKGEGEGKTTSQVQPSSSSSVQTQTGGNIWKELYKERQIALNKVKNYITPTLPSPFCNVNCILEDNADEDDTLTNDEDSSTLKSTDQVDDNVDVPLIDFNFVGNQEHEEQTEEKYPNSSDHTLGDDDDFLFQEFDLEDTTGDAVEKDATKENDAKIDLEDNAISTIKVEDISQDIDFVGEDPITFDDPELDSIFASNIIEMDQIFNDAKDGKTIARHSETLVKDTDNSTNEVDNVFDQNQDLFNSEIKDDLDETYLQDYYESSKLPDYEDESSQLQDYDVETSKLEELKLPDFEELSSNLPDLEEDPSSNLHDLEEQPSSNIPDLEEEPSSNLPNLPDPEEEPSSNFQDEELKLLDHEIPLSKLQDHEGPKLPDIEEPSPKLQDYEEEFKLPDHEEESFKLPDYDEDLKESINDDLPAYDENEVFQLQDYDEDKKLTNLQDFNNNKTEIASNVVVLNEQENDLPAYDENDGVEDEVKSVNLQNEDVAFDEGYQGSDIQSRRIRMSFTRQNNNPELLKILNTIWKICKENDGMNSEVLLASNVKEFTVSLIQALDKTNTQIDCLSIALQVLSILMAWHPELAIGLQKMDTFWSNIHASMIIPDIFFPESTDNDVRLKHLYLPASAGSAIHIFFRIKYVNSNRTESIYNFSPPPPIVPNSKIFNNLYQKPGDEIIQPYNDDEYDGKWFGYYSDFQPLPYQYLEGVTQESAMDITLKFSPPEPGKVCNLSAYYYFNPSALVTDKVVKEFSGSGTDQVGEFIIKKGVITEKGKVNFIKTYVARHSWIYDGVLLPVGICGRWGRANNWGGNFWIWKR</sequence>
<keyword evidence="3" id="KW-1185">Reference proteome</keyword>
<dbReference type="SUPFAM" id="SSF81383">
    <property type="entry name" value="F-box domain"/>
    <property type="match status" value="1"/>
</dbReference>
<gene>
    <name evidence="2" type="ORF">FCALED_LOCUS3954</name>
</gene>
<feature type="compositionally biased region" description="Low complexity" evidence="1">
    <location>
        <begin position="147"/>
        <end position="164"/>
    </location>
</feature>
<feature type="region of interest" description="Disordered" evidence="1">
    <location>
        <begin position="437"/>
        <end position="486"/>
    </location>
</feature>
<dbReference type="OrthoDB" id="5139943at2759"/>
<feature type="region of interest" description="Disordered" evidence="1">
    <location>
        <begin position="137"/>
        <end position="164"/>
    </location>
</feature>
<dbReference type="InterPro" id="IPR036047">
    <property type="entry name" value="F-box-like_dom_sf"/>
</dbReference>
<comment type="caution">
    <text evidence="2">The sequence shown here is derived from an EMBL/GenBank/DDBJ whole genome shotgun (WGS) entry which is preliminary data.</text>
</comment>
<accession>A0A9N8ZSV7</accession>
<reference evidence="2" key="1">
    <citation type="submission" date="2021-06" db="EMBL/GenBank/DDBJ databases">
        <authorList>
            <person name="Kallberg Y."/>
            <person name="Tangrot J."/>
            <person name="Rosling A."/>
        </authorList>
    </citation>
    <scope>NUCLEOTIDE SEQUENCE</scope>
    <source>
        <strain evidence="2">UK204</strain>
    </source>
</reference>
<name>A0A9N8ZSV7_9GLOM</name>
<feature type="compositionally biased region" description="Polar residues" evidence="1">
    <location>
        <begin position="1"/>
        <end position="11"/>
    </location>
</feature>
<dbReference type="AlphaFoldDB" id="A0A9N8ZSV7"/>
<proteinExistence type="predicted"/>
<evidence type="ECO:0000256" key="1">
    <source>
        <dbReference type="SAM" id="MobiDB-lite"/>
    </source>
</evidence>
<feature type="region of interest" description="Disordered" evidence="1">
    <location>
        <begin position="1"/>
        <end position="24"/>
    </location>
</feature>